<feature type="domain" description="DUF1468" evidence="3">
    <location>
        <begin position="45"/>
        <end position="178"/>
    </location>
</feature>
<organism evidence="4 5">
    <name type="scientific">Pseudotabrizicola algicola</name>
    <dbReference type="NCBI Taxonomy" id="2709381"/>
    <lineage>
        <taxon>Bacteria</taxon>
        <taxon>Pseudomonadati</taxon>
        <taxon>Pseudomonadota</taxon>
        <taxon>Alphaproteobacteria</taxon>
        <taxon>Rhodobacterales</taxon>
        <taxon>Paracoccaceae</taxon>
        <taxon>Pseudotabrizicola</taxon>
    </lineage>
</organism>
<sequence>MGLFDKKGAGVKPASIPSGPDDPGASPDVAEDEIRIPAALFDGLVCGTLLVLGLWFVVGALRLPTSNAAFDPGTFPMITGSLLILLSAIQIGLTVSSRGARGDVVFQRPVWLGIGMVLIVAFPFAVEAFGYYIVAVIWVPIFGVVAGIRRPLSLVVTTAVVLLLAKGVFEMLLGTPLP</sequence>
<evidence type="ECO:0000313" key="4">
    <source>
        <dbReference type="EMBL" id="NEX48615.1"/>
    </source>
</evidence>
<dbReference type="AlphaFoldDB" id="A0A6B3RXK9"/>
<dbReference type="InterPro" id="IPR009936">
    <property type="entry name" value="DUF1468"/>
</dbReference>
<evidence type="ECO:0000256" key="1">
    <source>
        <dbReference type="SAM" id="MobiDB-lite"/>
    </source>
</evidence>
<dbReference type="Pfam" id="PF07331">
    <property type="entry name" value="TctB"/>
    <property type="match status" value="1"/>
</dbReference>
<protein>
    <submittedName>
        <fullName evidence="4">Tripartite tricarboxylate transporter TctB family protein</fullName>
    </submittedName>
</protein>
<feature type="transmembrane region" description="Helical" evidence="2">
    <location>
        <begin position="39"/>
        <end position="61"/>
    </location>
</feature>
<feature type="transmembrane region" description="Helical" evidence="2">
    <location>
        <begin position="105"/>
        <end position="125"/>
    </location>
</feature>
<evidence type="ECO:0000259" key="3">
    <source>
        <dbReference type="Pfam" id="PF07331"/>
    </source>
</evidence>
<keyword evidence="5" id="KW-1185">Reference proteome</keyword>
<evidence type="ECO:0000313" key="5">
    <source>
        <dbReference type="Proteomes" id="UP000481421"/>
    </source>
</evidence>
<gene>
    <name evidence="4" type="ORF">G3572_20670</name>
</gene>
<feature type="compositionally biased region" description="Low complexity" evidence="1">
    <location>
        <begin position="17"/>
        <end position="28"/>
    </location>
</feature>
<dbReference type="EMBL" id="JAAIKE010000014">
    <property type="protein sequence ID" value="NEX48615.1"/>
    <property type="molecule type" value="Genomic_DNA"/>
</dbReference>
<dbReference type="Proteomes" id="UP000481421">
    <property type="component" value="Unassembled WGS sequence"/>
</dbReference>
<comment type="caution">
    <text evidence="4">The sequence shown here is derived from an EMBL/GenBank/DDBJ whole genome shotgun (WGS) entry which is preliminary data.</text>
</comment>
<keyword evidence="2" id="KW-0812">Transmembrane</keyword>
<name>A0A6B3RXK9_9RHOB</name>
<feature type="transmembrane region" description="Helical" evidence="2">
    <location>
        <begin position="155"/>
        <end position="173"/>
    </location>
</feature>
<keyword evidence="2" id="KW-0472">Membrane</keyword>
<reference evidence="4 5" key="1">
    <citation type="submission" date="2020-02" db="EMBL/GenBank/DDBJ databases">
        <title>Rhodobacter algicola sp. nov., isolated from microalga culture.</title>
        <authorList>
            <person name="Park C.-Y."/>
        </authorList>
    </citation>
    <scope>NUCLEOTIDE SEQUENCE [LARGE SCALE GENOMIC DNA]</scope>
    <source>
        <strain evidence="4 5">ETT8</strain>
    </source>
</reference>
<feature type="region of interest" description="Disordered" evidence="1">
    <location>
        <begin position="1"/>
        <end position="28"/>
    </location>
</feature>
<evidence type="ECO:0000256" key="2">
    <source>
        <dbReference type="SAM" id="Phobius"/>
    </source>
</evidence>
<accession>A0A6B3RXK9</accession>
<feature type="transmembrane region" description="Helical" evidence="2">
    <location>
        <begin position="73"/>
        <end position="93"/>
    </location>
</feature>
<keyword evidence="2" id="KW-1133">Transmembrane helix</keyword>
<dbReference type="RefSeq" id="WP_164615418.1">
    <property type="nucleotide sequence ID" value="NZ_JAAIKE010000014.1"/>
</dbReference>
<feature type="transmembrane region" description="Helical" evidence="2">
    <location>
        <begin position="131"/>
        <end position="148"/>
    </location>
</feature>
<proteinExistence type="predicted"/>